<dbReference type="EMBL" id="CP000934">
    <property type="protein sequence ID" value="ACE85699.1"/>
    <property type="molecule type" value="Genomic_DNA"/>
</dbReference>
<dbReference type="Pfam" id="PF00696">
    <property type="entry name" value="AA_kinase"/>
    <property type="match status" value="1"/>
</dbReference>
<keyword evidence="5 8" id="KW-0808">Transferase</keyword>
<dbReference type="KEGG" id="cja:CJA_0479"/>
<dbReference type="NCBIfam" id="NF003641">
    <property type="entry name" value="PRK05279.1"/>
    <property type="match status" value="1"/>
</dbReference>
<dbReference type="UniPathway" id="UPA00068">
    <property type="reaction ID" value="UER00106"/>
</dbReference>
<evidence type="ECO:0000256" key="6">
    <source>
        <dbReference type="ARBA" id="ARBA00023315"/>
    </source>
</evidence>
<protein>
    <recommendedName>
        <fullName evidence="8">Amino-acid acetyltransferase</fullName>
        <ecNumber evidence="8">2.3.1.1</ecNumber>
    </recommendedName>
    <alternativeName>
        <fullName evidence="8">N-acetylglutamate synthase</fullName>
        <shortName evidence="8">AGS</shortName>
        <shortName evidence="8">NAGS</shortName>
    </alternativeName>
</protein>
<proteinExistence type="inferred from homology"/>
<dbReference type="NCBIfam" id="TIGR01890">
    <property type="entry name" value="N-Ac-Glu-synth"/>
    <property type="match status" value="1"/>
</dbReference>
<feature type="domain" description="N-acetyltransferase" evidence="9">
    <location>
        <begin position="297"/>
        <end position="433"/>
    </location>
</feature>
<keyword evidence="8" id="KW-0963">Cytoplasm</keyword>
<dbReference type="PIRSF" id="PIRSF000423">
    <property type="entry name" value="ArgA"/>
    <property type="match status" value="1"/>
</dbReference>
<dbReference type="InterPro" id="IPR000182">
    <property type="entry name" value="GNAT_dom"/>
</dbReference>
<evidence type="ECO:0000313" key="10">
    <source>
        <dbReference type="EMBL" id="ACE85699.1"/>
    </source>
</evidence>
<dbReference type="GO" id="GO:0005737">
    <property type="term" value="C:cytoplasm"/>
    <property type="evidence" value="ECO:0007669"/>
    <property type="project" value="UniProtKB-SubCell"/>
</dbReference>
<comment type="similarity">
    <text evidence="2 8">Belongs to the acetyltransferase family. ArgA subfamily.</text>
</comment>
<evidence type="ECO:0000313" key="11">
    <source>
        <dbReference type="Proteomes" id="UP000001036"/>
    </source>
</evidence>
<dbReference type="PANTHER" id="PTHR30602:SF12">
    <property type="entry name" value="AMINO-ACID ACETYLTRANSFERASE NAGS1, CHLOROPLASTIC-RELATED"/>
    <property type="match status" value="1"/>
</dbReference>
<keyword evidence="4 8" id="KW-0028">Amino-acid biosynthesis</keyword>
<dbReference type="SUPFAM" id="SSF53633">
    <property type="entry name" value="Carbamate kinase-like"/>
    <property type="match status" value="1"/>
</dbReference>
<dbReference type="GO" id="GO:0004042">
    <property type="term" value="F:L-glutamate N-acetyltransferase activity"/>
    <property type="evidence" value="ECO:0007669"/>
    <property type="project" value="UniProtKB-UniRule"/>
</dbReference>
<dbReference type="Gene3D" id="3.40.1160.10">
    <property type="entry name" value="Acetylglutamate kinase-like"/>
    <property type="match status" value="1"/>
</dbReference>
<name>B3PIW8_CELJU</name>
<comment type="catalytic activity">
    <reaction evidence="7 8">
        <text>L-glutamate + acetyl-CoA = N-acetyl-L-glutamate + CoA + H(+)</text>
        <dbReference type="Rhea" id="RHEA:24292"/>
        <dbReference type="ChEBI" id="CHEBI:15378"/>
        <dbReference type="ChEBI" id="CHEBI:29985"/>
        <dbReference type="ChEBI" id="CHEBI:44337"/>
        <dbReference type="ChEBI" id="CHEBI:57287"/>
        <dbReference type="ChEBI" id="CHEBI:57288"/>
        <dbReference type="EC" id="2.3.1.1"/>
    </reaction>
</comment>
<dbReference type="CDD" id="cd04237">
    <property type="entry name" value="AAK_NAGS-ABP"/>
    <property type="match status" value="1"/>
</dbReference>
<evidence type="ECO:0000256" key="5">
    <source>
        <dbReference type="ARBA" id="ARBA00022679"/>
    </source>
</evidence>
<dbReference type="PANTHER" id="PTHR30602">
    <property type="entry name" value="AMINO-ACID ACETYLTRANSFERASE"/>
    <property type="match status" value="1"/>
</dbReference>
<dbReference type="InterPro" id="IPR033719">
    <property type="entry name" value="NAGS_kin"/>
</dbReference>
<dbReference type="Pfam" id="PF00583">
    <property type="entry name" value="Acetyltransf_1"/>
    <property type="match status" value="1"/>
</dbReference>
<dbReference type="InterPro" id="IPR010167">
    <property type="entry name" value="NH2A_AcTrfase"/>
</dbReference>
<dbReference type="SUPFAM" id="SSF55729">
    <property type="entry name" value="Acyl-CoA N-acyltransferases (Nat)"/>
    <property type="match status" value="1"/>
</dbReference>
<dbReference type="InterPro" id="IPR036393">
    <property type="entry name" value="AceGlu_kinase-like_sf"/>
</dbReference>
<dbReference type="HOGENOM" id="CLU_024773_0_0_6"/>
<dbReference type="GO" id="GO:0006526">
    <property type="term" value="P:L-arginine biosynthetic process"/>
    <property type="evidence" value="ECO:0007669"/>
    <property type="project" value="UniProtKB-UniRule"/>
</dbReference>
<evidence type="ECO:0000256" key="4">
    <source>
        <dbReference type="ARBA" id="ARBA00022605"/>
    </source>
</evidence>
<keyword evidence="6 8" id="KW-0012">Acyltransferase</keyword>
<dbReference type="CDD" id="cd04301">
    <property type="entry name" value="NAT_SF"/>
    <property type="match status" value="1"/>
</dbReference>
<dbReference type="InterPro" id="IPR001048">
    <property type="entry name" value="Asp/Glu/Uridylate_kinase"/>
</dbReference>
<dbReference type="InterPro" id="IPR016181">
    <property type="entry name" value="Acyl_CoA_acyltransferase"/>
</dbReference>
<dbReference type="eggNOG" id="COG0548">
    <property type="taxonomic scope" value="Bacteria"/>
</dbReference>
<dbReference type="EC" id="2.3.1.1" evidence="8"/>
<gene>
    <name evidence="8 10" type="primary">argA</name>
    <name evidence="10" type="ordered locus">CJA_0479</name>
</gene>
<evidence type="ECO:0000256" key="8">
    <source>
        <dbReference type="HAMAP-Rule" id="MF_01105"/>
    </source>
</evidence>
<evidence type="ECO:0000256" key="1">
    <source>
        <dbReference type="ARBA" id="ARBA00004925"/>
    </source>
</evidence>
<dbReference type="PROSITE" id="PS51186">
    <property type="entry name" value="GNAT"/>
    <property type="match status" value="1"/>
</dbReference>
<evidence type="ECO:0000259" key="9">
    <source>
        <dbReference type="PROSITE" id="PS51186"/>
    </source>
</evidence>
<evidence type="ECO:0000256" key="7">
    <source>
        <dbReference type="ARBA" id="ARBA00048372"/>
    </source>
</evidence>
<comment type="pathway">
    <text evidence="1 8">Amino-acid biosynthesis; L-arginine biosynthesis; N(2)-acetyl-L-ornithine from L-glutamate: step 1/4.</text>
</comment>
<dbReference type="STRING" id="498211.CJA_0479"/>
<dbReference type="Proteomes" id="UP000001036">
    <property type="component" value="Chromosome"/>
</dbReference>
<comment type="miscellaneous">
    <text evidence="8">In bacteria which possess the bifunctional enzyme ornithine acetyltransferase/N-acetylglutamate synthase (ArgJ), ArgA fulfills an anaplerotic role.</text>
</comment>
<organism evidence="10 11">
    <name type="scientific">Cellvibrio japonicus (strain Ueda107)</name>
    <name type="common">Pseudomonas fluorescens subsp. cellulosa</name>
    <dbReference type="NCBI Taxonomy" id="498211"/>
    <lineage>
        <taxon>Bacteria</taxon>
        <taxon>Pseudomonadati</taxon>
        <taxon>Pseudomonadota</taxon>
        <taxon>Gammaproteobacteria</taxon>
        <taxon>Cellvibrionales</taxon>
        <taxon>Cellvibrionaceae</taxon>
        <taxon>Cellvibrio</taxon>
    </lineage>
</organism>
<dbReference type="eggNOG" id="COG1246">
    <property type="taxonomic scope" value="Bacteria"/>
</dbReference>
<accession>B3PIW8</accession>
<dbReference type="AlphaFoldDB" id="B3PIW8"/>
<dbReference type="RefSeq" id="WP_012486159.1">
    <property type="nucleotide sequence ID" value="NC_010995.1"/>
</dbReference>
<sequence length="442" mass="49245">MPNISQDYVKWFRHSSPYINKHRGRTFVLMLPGEGIKHPNFHNIIHDVALLSSLGVRLVLVHGARPQIDERLQVADTYSNFHKNLRITDSESLSLVIQAIGEARTTVEAALSTGLPNSPMHGADMQVISGNFVVAMPYGVIEGIDLQHTGKVRRINTRALHTALDSGAVVLLSPCGYSPTGEVFNLSFSDVATHVAIAIKADKLLAFIEGDGVLDDDSHLIRQLSLQECKHYLETYYEKLGEHANPDLQQAVSACYLSCLQGVPRAQLVSYTTDGALLTELFTRDGLGTMIYSGHYEQLRSATIDDVGGILELIRPLEEEGILVRRSREVLETEISKFHVMEKDGAIIACAALYPYGDTAELSCVATHPDYRKGGRAALLLQQVEHQARKQKIKQLFLLTTQTAHWFIEQGFMQGKLDDLPVQRQLLYNYQRNSKIFIKSLV</sequence>
<dbReference type="HAMAP" id="MF_01105">
    <property type="entry name" value="N_acetyl_glu_synth"/>
    <property type="match status" value="1"/>
</dbReference>
<keyword evidence="11" id="KW-1185">Reference proteome</keyword>
<comment type="subcellular location">
    <subcellularLocation>
        <location evidence="8">Cytoplasm</location>
    </subcellularLocation>
</comment>
<evidence type="ECO:0000256" key="3">
    <source>
        <dbReference type="ARBA" id="ARBA00022571"/>
    </source>
</evidence>
<reference evidence="10 11" key="1">
    <citation type="journal article" date="2008" name="J. Bacteriol.">
        <title>Insights into plant cell wall degradation from the genome sequence of the soil bacterium Cellvibrio japonicus.</title>
        <authorList>
            <person name="Deboy R.T."/>
            <person name="Mongodin E.F."/>
            <person name="Fouts D.E."/>
            <person name="Tailford L.E."/>
            <person name="Khouri H."/>
            <person name="Emerson J.B."/>
            <person name="Mohamoud Y."/>
            <person name="Watkins K."/>
            <person name="Henrissat B."/>
            <person name="Gilbert H.J."/>
            <person name="Nelson K.E."/>
        </authorList>
    </citation>
    <scope>NUCLEOTIDE SEQUENCE [LARGE SCALE GENOMIC DNA]</scope>
    <source>
        <strain evidence="10 11">Ueda107</strain>
    </source>
</reference>
<evidence type="ECO:0000256" key="2">
    <source>
        <dbReference type="ARBA" id="ARBA00009145"/>
    </source>
</evidence>
<keyword evidence="3 8" id="KW-0055">Arginine biosynthesis</keyword>
<dbReference type="OrthoDB" id="9802238at2"/>
<dbReference type="Gene3D" id="3.40.630.30">
    <property type="match status" value="1"/>
</dbReference>